<name>A0ABP8DMD5_9ACTN</name>
<accession>A0ABP8DMD5</accession>
<comment type="caution">
    <text evidence="2">The sequence shown here is derived from an EMBL/GenBank/DDBJ whole genome shotgun (WGS) entry which is preliminary data.</text>
</comment>
<feature type="compositionally biased region" description="Basic and acidic residues" evidence="1">
    <location>
        <begin position="85"/>
        <end position="97"/>
    </location>
</feature>
<protein>
    <recommendedName>
        <fullName evidence="4">VWFA domain-containing protein</fullName>
    </recommendedName>
</protein>
<dbReference type="PANTHER" id="PTHR39338:SF6">
    <property type="entry name" value="BLL5662 PROTEIN"/>
    <property type="match status" value="1"/>
</dbReference>
<organism evidence="2 3">
    <name type="scientific">Dactylosporangium darangshiense</name>
    <dbReference type="NCBI Taxonomy" id="579108"/>
    <lineage>
        <taxon>Bacteria</taxon>
        <taxon>Bacillati</taxon>
        <taxon>Actinomycetota</taxon>
        <taxon>Actinomycetes</taxon>
        <taxon>Micromonosporales</taxon>
        <taxon>Micromonosporaceae</taxon>
        <taxon>Dactylosporangium</taxon>
    </lineage>
</organism>
<reference evidence="3" key="1">
    <citation type="journal article" date="2019" name="Int. J. Syst. Evol. Microbiol.">
        <title>The Global Catalogue of Microorganisms (GCM) 10K type strain sequencing project: providing services to taxonomists for standard genome sequencing and annotation.</title>
        <authorList>
            <consortium name="The Broad Institute Genomics Platform"/>
            <consortium name="The Broad Institute Genome Sequencing Center for Infectious Disease"/>
            <person name="Wu L."/>
            <person name="Ma J."/>
        </authorList>
    </citation>
    <scope>NUCLEOTIDE SEQUENCE [LARGE SCALE GENOMIC DNA]</scope>
    <source>
        <strain evidence="3">JCM 17441</strain>
    </source>
</reference>
<dbReference type="PANTHER" id="PTHR39338">
    <property type="entry name" value="BLL5662 PROTEIN-RELATED"/>
    <property type="match status" value="1"/>
</dbReference>
<keyword evidence="3" id="KW-1185">Reference proteome</keyword>
<dbReference type="Proteomes" id="UP001500620">
    <property type="component" value="Unassembled WGS sequence"/>
</dbReference>
<dbReference type="SUPFAM" id="SSF53300">
    <property type="entry name" value="vWA-like"/>
    <property type="match status" value="1"/>
</dbReference>
<sequence>MDGTPERGAPMDAVLSEELVDFARRLRAAGMRVEPPRLAAAAEALGLRPWAGEPDPYWALRLTLCGRRSDLDVFDAVYHGGYAAPDEHPAAAEHGEDGEADEGEAPAARDPETPTAGAAGADYVAELATRALHTLDDAERAAVAALIARLAPAARARPAPHRVPARAGRVDRGRTVRLMIRSGGEIVRLPRSRRGRTPRRLLFLIDVSLSMSAYADALLLFAHAAVAAGPRSTEVFVVGTGWTRVTAALRARDPQAAMRSIAAVEADWDQGTRLGHSLESFLRRYAGHRTARAAVVVIGSDGQDEDSDPGRMPRQVARLSRVAHRIVWVLPAARRSGYRPRRPLRESLRHADERFTGHTLEQLRGLAEAIAR</sequence>
<evidence type="ECO:0000313" key="3">
    <source>
        <dbReference type="Proteomes" id="UP001500620"/>
    </source>
</evidence>
<dbReference type="InterPro" id="IPR036465">
    <property type="entry name" value="vWFA_dom_sf"/>
</dbReference>
<evidence type="ECO:0000256" key="1">
    <source>
        <dbReference type="SAM" id="MobiDB-lite"/>
    </source>
</evidence>
<dbReference type="EMBL" id="BAABAT010000035">
    <property type="protein sequence ID" value="GAA4259350.1"/>
    <property type="molecule type" value="Genomic_DNA"/>
</dbReference>
<dbReference type="InterPro" id="IPR008912">
    <property type="entry name" value="Uncharacterised_CoxE"/>
</dbReference>
<dbReference type="CDD" id="cd00198">
    <property type="entry name" value="vWFA"/>
    <property type="match status" value="1"/>
</dbReference>
<gene>
    <name evidence="2" type="ORF">GCM10022255_083610</name>
</gene>
<dbReference type="Gene3D" id="3.40.50.410">
    <property type="entry name" value="von Willebrand factor, type A domain"/>
    <property type="match status" value="1"/>
</dbReference>
<evidence type="ECO:0008006" key="4">
    <source>
        <dbReference type="Google" id="ProtNLM"/>
    </source>
</evidence>
<evidence type="ECO:0000313" key="2">
    <source>
        <dbReference type="EMBL" id="GAA4259350.1"/>
    </source>
</evidence>
<feature type="region of interest" description="Disordered" evidence="1">
    <location>
        <begin position="85"/>
        <end position="117"/>
    </location>
</feature>
<dbReference type="Pfam" id="PF05762">
    <property type="entry name" value="VWA_CoxE"/>
    <property type="match status" value="1"/>
</dbReference>
<proteinExistence type="predicted"/>